<dbReference type="EMBL" id="NTFH01000012">
    <property type="protein sequence ID" value="PHQ14000.1"/>
    <property type="molecule type" value="Genomic_DNA"/>
</dbReference>
<evidence type="ECO:0000256" key="10">
    <source>
        <dbReference type="ARBA" id="ARBA00022840"/>
    </source>
</evidence>
<evidence type="ECO:0000313" key="16">
    <source>
        <dbReference type="EMBL" id="PHQ14000.1"/>
    </source>
</evidence>
<dbReference type="InterPro" id="IPR022826">
    <property type="entry name" value="KDO_kinase"/>
</dbReference>
<evidence type="ECO:0000256" key="8">
    <source>
        <dbReference type="ARBA" id="ARBA00022741"/>
    </source>
</evidence>
<name>A0A2G1UHV5_9GAMM</name>
<dbReference type="SUPFAM" id="SSF56112">
    <property type="entry name" value="Protein kinase-like (PK-like)"/>
    <property type="match status" value="1"/>
</dbReference>
<evidence type="ECO:0000256" key="5">
    <source>
        <dbReference type="ARBA" id="ARBA00022475"/>
    </source>
</evidence>
<evidence type="ECO:0000256" key="12">
    <source>
        <dbReference type="ARBA" id="ARBA00023136"/>
    </source>
</evidence>
<keyword evidence="10 15" id="KW-0067">ATP-binding</keyword>
<dbReference type="Gene3D" id="1.10.510.10">
    <property type="entry name" value="Transferase(Phosphotransferase) domain 1"/>
    <property type="match status" value="1"/>
</dbReference>
<keyword evidence="6 15" id="KW-0997">Cell inner membrane</keyword>
<keyword evidence="17" id="KW-1185">Reference proteome</keyword>
<keyword evidence="5 15" id="KW-1003">Cell membrane</keyword>
<keyword evidence="7 15" id="KW-0808">Transferase</keyword>
<keyword evidence="11 15" id="KW-0448">Lipopolysaccharide biosynthesis</keyword>
<evidence type="ECO:0000256" key="15">
    <source>
        <dbReference type="HAMAP-Rule" id="MF_00521"/>
    </source>
</evidence>
<sequence length="238" mass="26758">MVESEICLRENGSALLVHPDYDGRVTADWFRPDYWAGQARPVSSGGRGGAWFINADGSKLVLREYRRGGLMARLSEKGYIFTRERDVRSFAEFRLLNELVALALPVPRPVAALYRKTSALRYQAAIIIEQLEDTTPLADLVPDLDDRHWTLLGQTIRRFHDAGVHHADLNCFNVLVRGDTFFLIDFDKGRILAAPAEASWKAANLERLARSLRKVAGEAAQSRVWDSFMNGYNGSHIA</sequence>
<evidence type="ECO:0000256" key="4">
    <source>
        <dbReference type="ARBA" id="ARBA00011988"/>
    </source>
</evidence>
<reference evidence="16 17" key="1">
    <citation type="submission" date="2017-09" db="EMBL/GenBank/DDBJ databases">
        <title>The draft genome sequences of Marinobacter sp. PWS21.</title>
        <authorList>
            <person name="Cao J."/>
        </authorList>
    </citation>
    <scope>NUCLEOTIDE SEQUENCE [LARGE SCALE GENOMIC DNA]</scope>
    <source>
        <strain evidence="16 17">PWS21</strain>
    </source>
</reference>
<evidence type="ECO:0000256" key="3">
    <source>
        <dbReference type="ARBA" id="ARBA00010327"/>
    </source>
</evidence>
<evidence type="ECO:0000256" key="7">
    <source>
        <dbReference type="ARBA" id="ARBA00022679"/>
    </source>
</evidence>
<dbReference type="GO" id="GO:0005886">
    <property type="term" value="C:plasma membrane"/>
    <property type="evidence" value="ECO:0007669"/>
    <property type="project" value="UniProtKB-SubCell"/>
</dbReference>
<comment type="catalytic activity">
    <reaction evidence="14 15">
        <text>an alpha-Kdo-(2-&gt;6)-lipid IVA + ATP = a 4-O-phospho-alpha-Kdo-(2-&gt;6)-lipid IVA + ADP + H(+)</text>
        <dbReference type="Rhea" id="RHEA:74271"/>
        <dbReference type="ChEBI" id="CHEBI:15378"/>
        <dbReference type="ChEBI" id="CHEBI:30616"/>
        <dbReference type="ChEBI" id="CHEBI:176428"/>
        <dbReference type="ChEBI" id="CHEBI:193140"/>
        <dbReference type="ChEBI" id="CHEBI:456216"/>
        <dbReference type="EC" id="2.7.1.166"/>
    </reaction>
</comment>
<dbReference type="GO" id="GO:0009244">
    <property type="term" value="P:lipopolysaccharide core region biosynthetic process"/>
    <property type="evidence" value="ECO:0007669"/>
    <property type="project" value="UniProtKB-UniRule"/>
</dbReference>
<dbReference type="EC" id="2.7.1.166" evidence="4 15"/>
<dbReference type="Proteomes" id="UP000231409">
    <property type="component" value="Unassembled WGS sequence"/>
</dbReference>
<comment type="similarity">
    <text evidence="3 15">Belongs to the protein kinase superfamily. KdkA/RfaP family.</text>
</comment>
<gene>
    <name evidence="15" type="primary">kdkA</name>
    <name evidence="16" type="ORF">CLH61_15745</name>
</gene>
<comment type="pathway">
    <text evidence="2 15">Bacterial outer membrane biogenesis; LPS core biosynthesis.</text>
</comment>
<dbReference type="GO" id="GO:0016301">
    <property type="term" value="F:kinase activity"/>
    <property type="evidence" value="ECO:0007669"/>
    <property type="project" value="UniProtKB-KW"/>
</dbReference>
<comment type="caution">
    <text evidence="16">The sequence shown here is derived from an EMBL/GenBank/DDBJ whole genome shotgun (WGS) entry which is preliminary data.</text>
</comment>
<evidence type="ECO:0000256" key="9">
    <source>
        <dbReference type="ARBA" id="ARBA00022777"/>
    </source>
</evidence>
<evidence type="ECO:0000256" key="1">
    <source>
        <dbReference type="ARBA" id="ARBA00004515"/>
    </source>
</evidence>
<proteinExistence type="inferred from homology"/>
<dbReference type="GO" id="GO:0005524">
    <property type="term" value="F:ATP binding"/>
    <property type="evidence" value="ECO:0007669"/>
    <property type="project" value="UniProtKB-UniRule"/>
</dbReference>
<accession>A0A2G1UHV5</accession>
<keyword evidence="12 15" id="KW-0472">Membrane</keyword>
<feature type="active site" evidence="15">
    <location>
        <position position="168"/>
    </location>
</feature>
<evidence type="ECO:0000256" key="14">
    <source>
        <dbReference type="ARBA" id="ARBA00034417"/>
    </source>
</evidence>
<evidence type="ECO:0000256" key="2">
    <source>
        <dbReference type="ARBA" id="ARBA00004713"/>
    </source>
</evidence>
<protein>
    <recommendedName>
        <fullName evidence="13 15">3-deoxy-D-manno-octulosonic acid kinase</fullName>
        <shortName evidence="15">Kdo kinase</shortName>
        <ecNumber evidence="4 15">2.7.1.166</ecNumber>
    </recommendedName>
</protein>
<comment type="subcellular location">
    <subcellularLocation>
        <location evidence="1 15">Cell inner membrane</location>
        <topology evidence="1 15">Peripheral membrane protein</topology>
        <orientation evidence="1 15">Cytoplasmic side</orientation>
    </subcellularLocation>
</comment>
<evidence type="ECO:0000256" key="6">
    <source>
        <dbReference type="ARBA" id="ARBA00022519"/>
    </source>
</evidence>
<dbReference type="HAMAP" id="MF_00521">
    <property type="entry name" value="KDO_kinase"/>
    <property type="match status" value="1"/>
</dbReference>
<comment type="function">
    <text evidence="15">Catalyzes the ATP-dependent phosphorylation of the 3-deoxy-D-manno-octulosonic acid (Kdo) residue in Kdo-lipid IV(A) at the 4-OH position.</text>
</comment>
<evidence type="ECO:0000313" key="17">
    <source>
        <dbReference type="Proteomes" id="UP000231409"/>
    </source>
</evidence>
<evidence type="ECO:0000256" key="13">
    <source>
        <dbReference type="ARBA" id="ARBA00029511"/>
    </source>
</evidence>
<dbReference type="GO" id="GO:0016773">
    <property type="term" value="F:phosphotransferase activity, alcohol group as acceptor"/>
    <property type="evidence" value="ECO:0007669"/>
    <property type="project" value="UniProtKB-UniRule"/>
</dbReference>
<keyword evidence="8 15" id="KW-0547">Nucleotide-binding</keyword>
<dbReference type="InterPro" id="IPR011009">
    <property type="entry name" value="Kinase-like_dom_sf"/>
</dbReference>
<dbReference type="NCBIfam" id="NF002475">
    <property type="entry name" value="PRK01723.1"/>
    <property type="match status" value="1"/>
</dbReference>
<dbReference type="AlphaFoldDB" id="A0A2G1UHV5"/>
<dbReference type="RefSeq" id="WP_099615725.1">
    <property type="nucleotide sequence ID" value="NZ_KZ319375.1"/>
</dbReference>
<dbReference type="Pfam" id="PF06293">
    <property type="entry name" value="Kdo"/>
    <property type="match status" value="1"/>
</dbReference>
<evidence type="ECO:0000256" key="11">
    <source>
        <dbReference type="ARBA" id="ARBA00022985"/>
    </source>
</evidence>
<dbReference type="UniPathway" id="UPA00958"/>
<organism evidence="16 17">
    <name type="scientific">Marinobacter profundi</name>
    <dbReference type="NCBI Taxonomy" id="2666256"/>
    <lineage>
        <taxon>Bacteria</taxon>
        <taxon>Pseudomonadati</taxon>
        <taxon>Pseudomonadota</taxon>
        <taxon>Gammaproteobacteria</taxon>
        <taxon>Pseudomonadales</taxon>
        <taxon>Marinobacteraceae</taxon>
        <taxon>Marinobacter</taxon>
    </lineage>
</organism>
<keyword evidence="9 15" id="KW-0418">Kinase</keyword>